<name>A0A3M0BZ92_9PROT</name>
<dbReference type="Pfam" id="PF04024">
    <property type="entry name" value="PspC"/>
    <property type="match status" value="1"/>
</dbReference>
<dbReference type="Proteomes" id="UP000271227">
    <property type="component" value="Unassembled WGS sequence"/>
</dbReference>
<organism evidence="8 9">
    <name type="scientific">Eilatimonas milleporae</name>
    <dbReference type="NCBI Taxonomy" id="911205"/>
    <lineage>
        <taxon>Bacteria</taxon>
        <taxon>Pseudomonadati</taxon>
        <taxon>Pseudomonadota</taxon>
        <taxon>Alphaproteobacteria</taxon>
        <taxon>Kordiimonadales</taxon>
        <taxon>Kordiimonadaceae</taxon>
        <taxon>Eilatimonas</taxon>
    </lineage>
</organism>
<dbReference type="NCBIfam" id="TIGR02978">
    <property type="entry name" value="phageshock_pspC"/>
    <property type="match status" value="1"/>
</dbReference>
<evidence type="ECO:0000259" key="7">
    <source>
        <dbReference type="Pfam" id="PF04024"/>
    </source>
</evidence>
<evidence type="ECO:0000256" key="1">
    <source>
        <dbReference type="ARBA" id="ARBA00004162"/>
    </source>
</evidence>
<dbReference type="OrthoDB" id="7359894at2"/>
<evidence type="ECO:0000256" key="2">
    <source>
        <dbReference type="ARBA" id="ARBA00022475"/>
    </source>
</evidence>
<dbReference type="InterPro" id="IPR007168">
    <property type="entry name" value="Phageshock_PspC_N"/>
</dbReference>
<reference evidence="8 9" key="1">
    <citation type="submission" date="2018-10" db="EMBL/GenBank/DDBJ databases">
        <title>Genomic Encyclopedia of Archaeal and Bacterial Type Strains, Phase II (KMG-II): from individual species to whole genera.</title>
        <authorList>
            <person name="Goeker M."/>
        </authorList>
    </citation>
    <scope>NUCLEOTIDE SEQUENCE [LARGE SCALE GENOMIC DNA]</scope>
    <source>
        <strain evidence="8 9">DSM 25217</strain>
    </source>
</reference>
<feature type="transmembrane region" description="Helical" evidence="6">
    <location>
        <begin position="38"/>
        <end position="59"/>
    </location>
</feature>
<dbReference type="AlphaFoldDB" id="A0A3M0BZ92"/>
<dbReference type="PANTHER" id="PTHR33885:SF3">
    <property type="entry name" value="PHAGE SHOCK PROTEIN C"/>
    <property type="match status" value="1"/>
</dbReference>
<dbReference type="InterPro" id="IPR052027">
    <property type="entry name" value="PspC"/>
</dbReference>
<evidence type="ECO:0000313" key="8">
    <source>
        <dbReference type="EMBL" id="RMB02808.1"/>
    </source>
</evidence>
<comment type="caution">
    <text evidence="8">The sequence shown here is derived from an EMBL/GenBank/DDBJ whole genome shotgun (WGS) entry which is preliminary data.</text>
</comment>
<dbReference type="GO" id="GO:0005886">
    <property type="term" value="C:plasma membrane"/>
    <property type="evidence" value="ECO:0007669"/>
    <property type="project" value="UniProtKB-SubCell"/>
</dbReference>
<keyword evidence="4 6" id="KW-1133">Transmembrane helix</keyword>
<evidence type="ECO:0000256" key="3">
    <source>
        <dbReference type="ARBA" id="ARBA00022692"/>
    </source>
</evidence>
<proteinExistence type="predicted"/>
<dbReference type="FunCoup" id="A0A3M0BZ92">
    <property type="interactions" value="12"/>
</dbReference>
<dbReference type="EMBL" id="REFR01000014">
    <property type="protein sequence ID" value="RMB02808.1"/>
    <property type="molecule type" value="Genomic_DNA"/>
</dbReference>
<gene>
    <name evidence="8" type="ORF">BXY39_3160</name>
</gene>
<dbReference type="InterPro" id="IPR014320">
    <property type="entry name" value="Phageshock_PspC"/>
</dbReference>
<accession>A0A3M0BZ92</accession>
<evidence type="ECO:0000313" key="9">
    <source>
        <dbReference type="Proteomes" id="UP000271227"/>
    </source>
</evidence>
<keyword evidence="3 6" id="KW-0812">Transmembrane</keyword>
<evidence type="ECO:0000256" key="5">
    <source>
        <dbReference type="ARBA" id="ARBA00023136"/>
    </source>
</evidence>
<evidence type="ECO:0000256" key="6">
    <source>
        <dbReference type="SAM" id="Phobius"/>
    </source>
</evidence>
<comment type="subcellular location">
    <subcellularLocation>
        <location evidence="1">Cell membrane</location>
        <topology evidence="1">Single-pass membrane protein</topology>
    </subcellularLocation>
</comment>
<keyword evidence="9" id="KW-1185">Reference proteome</keyword>
<protein>
    <submittedName>
        <fullName evidence="8">Phage shock protein C (PspC) family protein</fullName>
    </submittedName>
</protein>
<feature type="domain" description="Phage shock protein PspC N-terminal" evidence="7">
    <location>
        <begin position="8"/>
        <end position="64"/>
    </location>
</feature>
<keyword evidence="5 6" id="KW-0472">Membrane</keyword>
<evidence type="ECO:0000256" key="4">
    <source>
        <dbReference type="ARBA" id="ARBA00022989"/>
    </source>
</evidence>
<dbReference type="PANTHER" id="PTHR33885">
    <property type="entry name" value="PHAGE SHOCK PROTEIN C"/>
    <property type="match status" value="1"/>
</dbReference>
<dbReference type="RefSeq" id="WP_121939803.1">
    <property type="nucleotide sequence ID" value="NZ_REFR01000014.1"/>
</dbReference>
<keyword evidence="2" id="KW-1003">Cell membrane</keyword>
<sequence>MTRKSPVKLYKNPEQGRIMGVCAGVADYTGVNVCAVRMLTIILAIFTGFWLVLIGYFILGAILEPKPQDLYADEEEEEFWRQTRTQPDYTAVELRRRFRDIETRTAKMEAYMTSKRFRLEQELRSLED</sequence>
<dbReference type="InParanoid" id="A0A3M0BZ92"/>